<feature type="domain" description="Penicillin-binding protein dimerisation" evidence="5">
    <location>
        <begin position="124"/>
        <end position="289"/>
    </location>
</feature>
<dbReference type="Proteomes" id="UP000017973">
    <property type="component" value="Unassembled WGS sequence"/>
</dbReference>
<dbReference type="SUPFAM" id="SSF54427">
    <property type="entry name" value="NTF2-like"/>
    <property type="match status" value="1"/>
</dbReference>
<dbReference type="SUPFAM" id="SSF56601">
    <property type="entry name" value="beta-lactamase/transpeptidase-like"/>
    <property type="match status" value="1"/>
</dbReference>
<dbReference type="GO" id="GO:0071972">
    <property type="term" value="F:peptidoglycan L,D-transpeptidase activity"/>
    <property type="evidence" value="ECO:0007669"/>
    <property type="project" value="TreeGrafter"/>
</dbReference>
<sequence>MNRYLDAWRKAQYEEMYDMLLVSTAKEVTKEDFVNRFRKIYEGIEARNIVITPLSVPEESDDKKTDSTRLYPYEIKMDTIAGMIQAKGKIQLEKDEGGEWRVHLTPSYIFPGMQDGDTVRVQTLQASRGEIKDRNGQGIAINGFVEMIGIVPGKLGEDAEKTKAALAERLGITQEAINRKLQASWVKDDLFVPIAYLSKNQASIDYSDLPGVLRKQEKARVYPLGEAAAHLSGYIREATAEEIAGRSDHLYGPGDLIGRAGSEQVYEDILRGRDGKRISIVDATGKTREVLAETAAVNGRDVRLTIDADLQISLYEAIREDAGTAVALHPKTGEILALVSSPAYDPNAFITGMSDEQWDAWNLNPDKPFLNRFTKLYSPGSTFKPITAAAGLELGVSYVEKAREIKGLRWSKDSSWGSYYVTRVKDSPKVNLREALLYSDNIYFAQEALEIGADAFLKETGKFLSNVNPNMTYPFPKASLSNHGIKNEIQLADSGYGQGEVVMTPLHLALAYTPFLNDGVLIPPVLDYQEGDAVGSSGISVISADTAKLIQSMLADVVNHPGGTGYGAKIKGIELAGKTGTAELKNKKEQKGQENGWLVTFDTAESKLLLAMMVEGVEGRGGSGYVVKKARPVLEEYYRK</sequence>
<dbReference type="AlphaFoldDB" id="V6MHU5"/>
<evidence type="ECO:0000256" key="3">
    <source>
        <dbReference type="ARBA" id="ARBA00023136"/>
    </source>
</evidence>
<proteinExistence type="inferred from homology"/>
<reference evidence="7 8" key="1">
    <citation type="journal article" date="2014" name="Genome Announc.">
        <title>Draft Genome Sequence of Brevibacillus panacihumi Strain W25, a Halotolerant Hydrocarbon-Degrading Bacterium.</title>
        <authorList>
            <person name="Wang X."/>
            <person name="Jin D."/>
            <person name="Zhou L."/>
            <person name="Wu L."/>
            <person name="An W."/>
            <person name="Chen Y."/>
            <person name="Zhao L."/>
        </authorList>
    </citation>
    <scope>NUCLEOTIDE SEQUENCE [LARGE SCALE GENOMIC DNA]</scope>
    <source>
        <strain evidence="7 8">W25</strain>
    </source>
</reference>
<gene>
    <name evidence="7" type="ORF">T458_11175</name>
</gene>
<evidence type="ECO:0000259" key="6">
    <source>
        <dbReference type="Pfam" id="PF05223"/>
    </source>
</evidence>
<dbReference type="Gene3D" id="3.30.1390.30">
    <property type="entry name" value="Penicillin-binding protein 2a, domain 3"/>
    <property type="match status" value="1"/>
</dbReference>
<dbReference type="GO" id="GO:0008658">
    <property type="term" value="F:penicillin binding"/>
    <property type="evidence" value="ECO:0007669"/>
    <property type="project" value="InterPro"/>
</dbReference>
<dbReference type="EMBL" id="AYJU01000015">
    <property type="protein sequence ID" value="EST55018.1"/>
    <property type="molecule type" value="Genomic_DNA"/>
</dbReference>
<name>V6MHU5_9BACL</name>
<dbReference type="InterPro" id="IPR007887">
    <property type="entry name" value="MecA_N"/>
</dbReference>
<evidence type="ECO:0000256" key="1">
    <source>
        <dbReference type="ARBA" id="ARBA00004370"/>
    </source>
</evidence>
<dbReference type="PANTHER" id="PTHR30627">
    <property type="entry name" value="PEPTIDOGLYCAN D,D-TRANSPEPTIDASE"/>
    <property type="match status" value="1"/>
</dbReference>
<evidence type="ECO:0000313" key="8">
    <source>
        <dbReference type="Proteomes" id="UP000017973"/>
    </source>
</evidence>
<dbReference type="GO" id="GO:0005886">
    <property type="term" value="C:plasma membrane"/>
    <property type="evidence" value="ECO:0007669"/>
    <property type="project" value="TreeGrafter"/>
</dbReference>
<dbReference type="STRING" id="1408254.T458_11175"/>
<dbReference type="InterPro" id="IPR036138">
    <property type="entry name" value="PBP_dimer_sf"/>
</dbReference>
<dbReference type="PATRIC" id="fig|1408254.3.peg.2199"/>
<comment type="caution">
    <text evidence="7">The sequence shown here is derived from an EMBL/GenBank/DDBJ whole genome shotgun (WGS) entry which is preliminary data.</text>
</comment>
<dbReference type="InterPro" id="IPR012338">
    <property type="entry name" value="Beta-lactam/transpept-like"/>
</dbReference>
<dbReference type="InterPro" id="IPR005311">
    <property type="entry name" value="PBP_dimer"/>
</dbReference>
<dbReference type="GO" id="GO:0046677">
    <property type="term" value="P:response to antibiotic"/>
    <property type="evidence" value="ECO:0007669"/>
    <property type="project" value="InterPro"/>
</dbReference>
<dbReference type="Pfam" id="PF03717">
    <property type="entry name" value="PBP_dimer"/>
    <property type="match status" value="1"/>
</dbReference>
<dbReference type="InterPro" id="IPR050515">
    <property type="entry name" value="Beta-lactam/transpept"/>
</dbReference>
<dbReference type="Gene3D" id="3.40.710.10">
    <property type="entry name" value="DD-peptidase/beta-lactamase superfamily"/>
    <property type="match status" value="1"/>
</dbReference>
<dbReference type="HOGENOM" id="CLU_009289_5_2_9"/>
<dbReference type="Pfam" id="PF05223">
    <property type="entry name" value="MecA_N"/>
    <property type="match status" value="1"/>
</dbReference>
<dbReference type="GO" id="GO:0071555">
    <property type="term" value="P:cell wall organization"/>
    <property type="evidence" value="ECO:0007669"/>
    <property type="project" value="TreeGrafter"/>
</dbReference>
<dbReference type="Gene3D" id="3.10.450.100">
    <property type="entry name" value="NTF2-like, domain 1"/>
    <property type="match status" value="1"/>
</dbReference>
<evidence type="ECO:0000256" key="2">
    <source>
        <dbReference type="ARBA" id="ARBA00007171"/>
    </source>
</evidence>
<dbReference type="Gene3D" id="3.90.1310.10">
    <property type="entry name" value="Penicillin-binding protein 2a (Domain 2)"/>
    <property type="match status" value="1"/>
</dbReference>
<protein>
    <submittedName>
        <fullName evidence="7">Penicillin-binding protein</fullName>
    </submittedName>
</protein>
<keyword evidence="3" id="KW-0472">Membrane</keyword>
<dbReference type="InterPro" id="IPR032710">
    <property type="entry name" value="NTF2-like_dom_sf"/>
</dbReference>
<dbReference type="Pfam" id="PF00905">
    <property type="entry name" value="Transpeptidase"/>
    <property type="match status" value="1"/>
</dbReference>
<evidence type="ECO:0000259" key="4">
    <source>
        <dbReference type="Pfam" id="PF00905"/>
    </source>
</evidence>
<evidence type="ECO:0000313" key="7">
    <source>
        <dbReference type="EMBL" id="EST55018.1"/>
    </source>
</evidence>
<comment type="subcellular location">
    <subcellularLocation>
        <location evidence="1">Membrane</location>
    </subcellularLocation>
</comment>
<dbReference type="InterPro" id="IPR001460">
    <property type="entry name" value="PCN-bd_Tpept"/>
</dbReference>
<comment type="similarity">
    <text evidence="2">Belongs to the transpeptidase family.</text>
</comment>
<evidence type="ECO:0000259" key="5">
    <source>
        <dbReference type="Pfam" id="PF03717"/>
    </source>
</evidence>
<accession>V6MHU5</accession>
<feature type="domain" description="NTF2-like N-terminal transpeptidase" evidence="6">
    <location>
        <begin position="2"/>
        <end position="117"/>
    </location>
</feature>
<dbReference type="SUPFAM" id="SSF56519">
    <property type="entry name" value="Penicillin binding protein dimerisation domain"/>
    <property type="match status" value="1"/>
</dbReference>
<organism evidence="7 8">
    <name type="scientific">Brevibacillus panacihumi W25</name>
    <dbReference type="NCBI Taxonomy" id="1408254"/>
    <lineage>
        <taxon>Bacteria</taxon>
        <taxon>Bacillati</taxon>
        <taxon>Bacillota</taxon>
        <taxon>Bacilli</taxon>
        <taxon>Bacillales</taxon>
        <taxon>Paenibacillaceae</taxon>
        <taxon>Brevibacillus</taxon>
    </lineage>
</organism>
<feature type="domain" description="Penicillin-binding protein transpeptidase" evidence="4">
    <location>
        <begin position="323"/>
        <end position="633"/>
    </location>
</feature>
<dbReference type="PANTHER" id="PTHR30627:SF25">
    <property type="entry name" value="PENICILLIN-BINDING PROTEIN 3"/>
    <property type="match status" value="1"/>
</dbReference>
<keyword evidence="8" id="KW-1185">Reference proteome</keyword>
<dbReference type="eggNOG" id="COG0768">
    <property type="taxonomic scope" value="Bacteria"/>
</dbReference>